<comment type="subcellular location">
    <subcellularLocation>
        <location evidence="1">Cell membrane</location>
        <topology evidence="1">Multi-pass membrane protein</topology>
    </subcellularLocation>
</comment>
<gene>
    <name evidence="9" type="ORF">SAMN05443245_1991</name>
</gene>
<dbReference type="Proteomes" id="UP000183487">
    <property type="component" value="Unassembled WGS sequence"/>
</dbReference>
<evidence type="ECO:0000256" key="7">
    <source>
        <dbReference type="SAM" id="Phobius"/>
    </source>
</evidence>
<evidence type="ECO:0000256" key="1">
    <source>
        <dbReference type="ARBA" id="ARBA00004651"/>
    </source>
</evidence>
<evidence type="ECO:0000313" key="9">
    <source>
        <dbReference type="EMBL" id="SDQ59606.1"/>
    </source>
</evidence>
<sequence length="167" mass="18075">MTNAIFVLFGEGRDLNTLQMALRAIVVFVIAVVLIRVSGRRSFGQRSPFDSVVVILLGATLSRAIVGASPFGATVLSSFVIVACHRLLALACVHSTRFERLVGGVEREVFRNGAFDASEMNAALITPTDVRESVRQKTGSRSMDSVAEAILERNGDISVIRKQGRPE</sequence>
<feature type="transmembrane region" description="Helical" evidence="7">
    <location>
        <begin position="20"/>
        <end position="37"/>
    </location>
</feature>
<evidence type="ECO:0000256" key="4">
    <source>
        <dbReference type="ARBA" id="ARBA00022692"/>
    </source>
</evidence>
<comment type="similarity">
    <text evidence="2">Belongs to the UPF0702 family.</text>
</comment>
<evidence type="ECO:0000259" key="8">
    <source>
        <dbReference type="Pfam" id="PF04239"/>
    </source>
</evidence>
<dbReference type="InterPro" id="IPR007353">
    <property type="entry name" value="DUF421"/>
</dbReference>
<evidence type="ECO:0000256" key="2">
    <source>
        <dbReference type="ARBA" id="ARBA00006448"/>
    </source>
</evidence>
<dbReference type="Pfam" id="PF04239">
    <property type="entry name" value="DUF421"/>
    <property type="match status" value="1"/>
</dbReference>
<dbReference type="RefSeq" id="WP_074766433.1">
    <property type="nucleotide sequence ID" value="NZ_FNKP01000001.1"/>
</dbReference>
<keyword evidence="5 7" id="KW-1133">Transmembrane helix</keyword>
<reference evidence="10" key="1">
    <citation type="submission" date="2016-10" db="EMBL/GenBank/DDBJ databases">
        <authorList>
            <person name="Varghese N."/>
        </authorList>
    </citation>
    <scope>NUCLEOTIDE SEQUENCE [LARGE SCALE GENOMIC DNA]</scope>
    <source>
        <strain evidence="10">GAS106B</strain>
    </source>
</reference>
<proteinExistence type="inferred from homology"/>
<dbReference type="InterPro" id="IPR023090">
    <property type="entry name" value="UPF0702_alpha/beta_dom_sf"/>
</dbReference>
<evidence type="ECO:0000256" key="5">
    <source>
        <dbReference type="ARBA" id="ARBA00022989"/>
    </source>
</evidence>
<dbReference type="EMBL" id="FNKP01000001">
    <property type="protein sequence ID" value="SDQ59606.1"/>
    <property type="molecule type" value="Genomic_DNA"/>
</dbReference>
<keyword evidence="10" id="KW-1185">Reference proteome</keyword>
<dbReference type="GO" id="GO:0005886">
    <property type="term" value="C:plasma membrane"/>
    <property type="evidence" value="ECO:0007669"/>
    <property type="project" value="UniProtKB-SubCell"/>
</dbReference>
<feature type="transmembrane region" description="Helical" evidence="7">
    <location>
        <begin position="49"/>
        <end position="66"/>
    </location>
</feature>
<dbReference type="AlphaFoldDB" id="A0A1H1C7G2"/>
<feature type="domain" description="YetF C-terminal" evidence="8">
    <location>
        <begin position="94"/>
        <end position="164"/>
    </location>
</feature>
<evidence type="ECO:0000256" key="3">
    <source>
        <dbReference type="ARBA" id="ARBA00022475"/>
    </source>
</evidence>
<name>A0A1H1C7G2_9BURK</name>
<evidence type="ECO:0000313" key="10">
    <source>
        <dbReference type="Proteomes" id="UP000183487"/>
    </source>
</evidence>
<protein>
    <recommendedName>
        <fullName evidence="8">YetF C-terminal domain-containing protein</fullName>
    </recommendedName>
</protein>
<dbReference type="OrthoDB" id="9793799at2"/>
<dbReference type="PANTHER" id="PTHR34582:SF6">
    <property type="entry name" value="UPF0702 TRANSMEMBRANE PROTEIN YCAP"/>
    <property type="match status" value="1"/>
</dbReference>
<dbReference type="Gene3D" id="3.30.240.20">
    <property type="entry name" value="bsu07140 like domains"/>
    <property type="match status" value="1"/>
</dbReference>
<keyword evidence="4 7" id="KW-0812">Transmembrane</keyword>
<evidence type="ECO:0000256" key="6">
    <source>
        <dbReference type="ARBA" id="ARBA00023136"/>
    </source>
</evidence>
<dbReference type="PANTHER" id="PTHR34582">
    <property type="entry name" value="UPF0702 TRANSMEMBRANE PROTEIN YCAP"/>
    <property type="match status" value="1"/>
</dbReference>
<accession>A0A1H1C7G2</accession>
<organism evidence="9 10">
    <name type="scientific">Paraburkholderia fungorum</name>
    <dbReference type="NCBI Taxonomy" id="134537"/>
    <lineage>
        <taxon>Bacteria</taxon>
        <taxon>Pseudomonadati</taxon>
        <taxon>Pseudomonadota</taxon>
        <taxon>Betaproteobacteria</taxon>
        <taxon>Burkholderiales</taxon>
        <taxon>Burkholderiaceae</taxon>
        <taxon>Paraburkholderia</taxon>
    </lineage>
</organism>
<keyword evidence="6 7" id="KW-0472">Membrane</keyword>
<keyword evidence="3" id="KW-1003">Cell membrane</keyword>